<feature type="compositionally biased region" description="Basic and acidic residues" evidence="2">
    <location>
        <begin position="517"/>
        <end position="530"/>
    </location>
</feature>
<dbReference type="InterPro" id="IPR027417">
    <property type="entry name" value="P-loop_NTPase"/>
</dbReference>
<dbReference type="Pfam" id="PF25373">
    <property type="entry name" value="SBNO"/>
    <property type="match status" value="1"/>
</dbReference>
<feature type="region of interest" description="Disordered" evidence="2">
    <location>
        <begin position="500"/>
        <end position="562"/>
    </location>
</feature>
<dbReference type="GO" id="GO:0005634">
    <property type="term" value="C:nucleus"/>
    <property type="evidence" value="ECO:0007669"/>
    <property type="project" value="TreeGrafter"/>
</dbReference>
<dbReference type="Pfam" id="PF13871">
    <property type="entry name" value="Helicase_C_4"/>
    <property type="match status" value="1"/>
</dbReference>
<dbReference type="InterPro" id="IPR026741">
    <property type="entry name" value="SNO"/>
</dbReference>
<dbReference type="EMBL" id="CAJNNW010033702">
    <property type="protein sequence ID" value="CAE8719969.1"/>
    <property type="molecule type" value="Genomic_DNA"/>
</dbReference>
<dbReference type="PANTHER" id="PTHR12706">
    <property type="entry name" value="STRAWBERRY NOTCH-RELATED"/>
    <property type="match status" value="1"/>
</dbReference>
<dbReference type="InterPro" id="IPR057332">
    <property type="entry name" value="SBNO_a/b_dom"/>
</dbReference>
<evidence type="ECO:0000259" key="3">
    <source>
        <dbReference type="Pfam" id="PF13871"/>
    </source>
</evidence>
<organism evidence="5 6">
    <name type="scientific">Polarella glacialis</name>
    <name type="common">Dinoflagellate</name>
    <dbReference type="NCBI Taxonomy" id="89957"/>
    <lineage>
        <taxon>Eukaryota</taxon>
        <taxon>Sar</taxon>
        <taxon>Alveolata</taxon>
        <taxon>Dinophyceae</taxon>
        <taxon>Suessiales</taxon>
        <taxon>Suessiaceae</taxon>
        <taxon>Polarella</taxon>
    </lineage>
</organism>
<dbReference type="InterPro" id="IPR026937">
    <property type="entry name" value="SBNO_Helicase_C_dom"/>
</dbReference>
<feature type="compositionally biased region" description="Low complexity" evidence="2">
    <location>
        <begin position="553"/>
        <end position="562"/>
    </location>
</feature>
<dbReference type="GO" id="GO:0042393">
    <property type="term" value="F:histone binding"/>
    <property type="evidence" value="ECO:0007669"/>
    <property type="project" value="TreeGrafter"/>
</dbReference>
<sequence>MSGRSSCSFKDPITGEVRSELRKGPVSTRTSSGGDRLDSVNIAEQRAFQRGEKLFAVITEAASAGISLHSDRRELRPGAPPPRPRRMICLELPWAADKAVQQLGRVHRSNQLHPPAFTCVVTDLAGEARFVSAVTKRLTQLGAMTRGDRNSGLGASGDAFGFGRMDLMSGPYGLPALGKLSEDLSRQHTDLPMRLPGWSGGWKEFAVLAEKLLDEMQVSLAQADASKKSKDSALKKFLNRILAMPCNVQRGLFELLAGHVVRLEDADRRDGLLDRGVVSLNHNSRWGRLQKVEEVGSELLKGADLSLRKLRLDRGLDFEAAKQLLEAAAADEEHDAQGFYLRPLEQSHPEVVLALRRRRAAARGGMVVTYTLIYPHVGPSANLDGQVCTLSRLKASALWMVPLEEAAPLWHKQYDRSATQCVHIQRGRSCGNEHCRAGLRCLEETMLTGQILAHWDVLSGLLRQTSLVRCELDNGAALVGFLVPTDSVRIMRDTFEQRAEMQKTNQRKVAEMQRTMKGRDRPEQRGPRALKEKRHQKLRAKDVLEVGSDGDESPALSSSSES</sequence>
<reference evidence="5" key="1">
    <citation type="submission" date="2021-02" db="EMBL/GenBank/DDBJ databases">
        <authorList>
            <person name="Dougan E. K."/>
            <person name="Rhodes N."/>
            <person name="Thang M."/>
            <person name="Chan C."/>
        </authorList>
    </citation>
    <scope>NUCLEOTIDE SEQUENCE</scope>
</reference>
<evidence type="ECO:0000259" key="4">
    <source>
        <dbReference type="Pfam" id="PF25373"/>
    </source>
</evidence>
<name>A0A813L213_POLGL</name>
<evidence type="ECO:0000256" key="2">
    <source>
        <dbReference type="SAM" id="MobiDB-lite"/>
    </source>
</evidence>
<dbReference type="GO" id="GO:0006355">
    <property type="term" value="P:regulation of DNA-templated transcription"/>
    <property type="evidence" value="ECO:0007669"/>
    <property type="project" value="InterPro"/>
</dbReference>
<dbReference type="Proteomes" id="UP000626109">
    <property type="component" value="Unassembled WGS sequence"/>
</dbReference>
<comment type="similarity">
    <text evidence="1">Belongs to the SBNO family.</text>
</comment>
<feature type="domain" description="Strawberry notch helicase C" evidence="3">
    <location>
        <begin position="26"/>
        <end position="278"/>
    </location>
</feature>
<evidence type="ECO:0000313" key="6">
    <source>
        <dbReference type="Proteomes" id="UP000626109"/>
    </source>
</evidence>
<evidence type="ECO:0008006" key="7">
    <source>
        <dbReference type="Google" id="ProtNLM"/>
    </source>
</evidence>
<proteinExistence type="inferred from homology"/>
<feature type="domain" description="SBNO alpha/beta" evidence="4">
    <location>
        <begin position="330"/>
        <end position="440"/>
    </location>
</feature>
<evidence type="ECO:0000313" key="5">
    <source>
        <dbReference type="EMBL" id="CAE8719969.1"/>
    </source>
</evidence>
<accession>A0A813L213</accession>
<comment type="caution">
    <text evidence="5">The sequence shown here is derived from an EMBL/GenBank/DDBJ whole genome shotgun (WGS) entry which is preliminary data.</text>
</comment>
<evidence type="ECO:0000256" key="1">
    <source>
        <dbReference type="ARBA" id="ARBA00006992"/>
    </source>
</evidence>
<feature type="non-terminal residue" evidence="5">
    <location>
        <position position="562"/>
    </location>
</feature>
<protein>
    <recommendedName>
        <fullName evidence="7">Strawberry notch helicase C domain-containing protein</fullName>
    </recommendedName>
</protein>
<dbReference type="GO" id="GO:0031490">
    <property type="term" value="F:chromatin DNA binding"/>
    <property type="evidence" value="ECO:0007669"/>
    <property type="project" value="TreeGrafter"/>
</dbReference>
<dbReference type="PANTHER" id="PTHR12706:SF30">
    <property type="entry name" value="PROTEIN STRAWBERRY NOTCH-RELATED"/>
    <property type="match status" value="1"/>
</dbReference>
<gene>
    <name evidence="5" type="ORF">PGLA2088_LOCUS41012</name>
</gene>
<dbReference type="AlphaFoldDB" id="A0A813L213"/>
<dbReference type="SUPFAM" id="SSF52540">
    <property type="entry name" value="P-loop containing nucleoside triphosphate hydrolases"/>
    <property type="match status" value="1"/>
</dbReference>
<feature type="region of interest" description="Disordered" evidence="2">
    <location>
        <begin position="1"/>
        <end position="36"/>
    </location>
</feature>